<keyword evidence="3" id="KW-0560">Oxidoreductase</keyword>
<dbReference type="Pfam" id="PF01494">
    <property type="entry name" value="FAD_binding_3"/>
    <property type="match status" value="1"/>
</dbReference>
<dbReference type="InterPro" id="IPR002938">
    <property type="entry name" value="FAD-bd"/>
</dbReference>
<evidence type="ECO:0000256" key="4">
    <source>
        <dbReference type="SAM" id="Phobius"/>
    </source>
</evidence>
<dbReference type="InterPro" id="IPR051104">
    <property type="entry name" value="FAD_monoxygenase"/>
</dbReference>
<evidence type="ECO:0000256" key="1">
    <source>
        <dbReference type="ARBA" id="ARBA00022630"/>
    </source>
</evidence>
<evidence type="ECO:0000256" key="2">
    <source>
        <dbReference type="ARBA" id="ARBA00022827"/>
    </source>
</evidence>
<protein>
    <recommendedName>
        <fullName evidence="5">FAD-binding domain-containing protein</fullName>
    </recommendedName>
</protein>
<evidence type="ECO:0000259" key="5">
    <source>
        <dbReference type="Pfam" id="PF01494"/>
    </source>
</evidence>
<keyword evidence="4" id="KW-0472">Membrane</keyword>
<sequence length="440" mass="48476">MTADKKIKVAICGGGIAGLCLLYGLLKHAHLEVTLYEASSEIAGDEGAGVGLAPNAIRALRLIDLELVTAAENADSVFLTDPFATAVMGREPGFGSKVLDLRSKTGERGFLFQRSKFIQQLFKLVPQESCKTSHKLASISEQEDGSLDLSFTNGTTTTVDAVIGGDGVHSIVRKHVLQDHLDQVDPFFSKQYFYVTMAPMENAKEKMGDWFPELPIQYAWCGEQGFLMHDPANSGQTLQVLAAVQTDDVWGPDQWTKEKDLEDMRKDLEPFQELGRVCGDLIAEQGESLQARSVWEHSRAATYNRGHAAVLGDAAHAMQPWSAVSLPPTIPYLPSPRQAAGAGQAIEDAMILSTLFSLTKTPQDISTALETYTSVRLSRTHYAQNMSAENGDIIMNAGKFKGLNAAQLKEAFEFRWEELWYFDLEGHREEAVGRFKEKAR</sequence>
<feature type="domain" description="FAD-binding" evidence="5">
    <location>
        <begin position="7"/>
        <end position="323"/>
    </location>
</feature>
<comment type="caution">
    <text evidence="6">The sequence shown here is derived from an EMBL/GenBank/DDBJ whole genome shotgun (WGS) entry which is preliminary data.</text>
</comment>
<name>A0ABR0E1B0_ZASCE</name>
<dbReference type="PRINTS" id="PR00420">
    <property type="entry name" value="RNGMNOXGNASE"/>
</dbReference>
<dbReference type="EMBL" id="JAXOVC010000012">
    <property type="protein sequence ID" value="KAK4495204.1"/>
    <property type="molecule type" value="Genomic_DNA"/>
</dbReference>
<feature type="transmembrane region" description="Helical" evidence="4">
    <location>
        <begin position="7"/>
        <end position="26"/>
    </location>
</feature>
<keyword evidence="4" id="KW-1133">Transmembrane helix</keyword>
<evidence type="ECO:0000313" key="6">
    <source>
        <dbReference type="EMBL" id="KAK4495204.1"/>
    </source>
</evidence>
<evidence type="ECO:0000313" key="7">
    <source>
        <dbReference type="Proteomes" id="UP001305779"/>
    </source>
</evidence>
<dbReference type="PANTHER" id="PTHR46720:SF3">
    <property type="entry name" value="FAD-BINDING DOMAIN-CONTAINING PROTEIN-RELATED"/>
    <property type="match status" value="1"/>
</dbReference>
<dbReference type="SUPFAM" id="SSF51905">
    <property type="entry name" value="FAD/NAD(P)-binding domain"/>
    <property type="match status" value="1"/>
</dbReference>
<dbReference type="PANTHER" id="PTHR46720">
    <property type="entry name" value="HYDROXYLASE, PUTATIVE (AFU_ORTHOLOGUE AFUA_3G01460)-RELATED"/>
    <property type="match status" value="1"/>
</dbReference>
<evidence type="ECO:0000256" key="3">
    <source>
        <dbReference type="ARBA" id="ARBA00023002"/>
    </source>
</evidence>
<keyword evidence="4" id="KW-0812">Transmembrane</keyword>
<accession>A0ABR0E1B0</accession>
<organism evidence="6 7">
    <name type="scientific">Zasmidium cellare</name>
    <name type="common">Wine cellar mold</name>
    <name type="synonym">Racodium cellare</name>
    <dbReference type="NCBI Taxonomy" id="395010"/>
    <lineage>
        <taxon>Eukaryota</taxon>
        <taxon>Fungi</taxon>
        <taxon>Dikarya</taxon>
        <taxon>Ascomycota</taxon>
        <taxon>Pezizomycotina</taxon>
        <taxon>Dothideomycetes</taxon>
        <taxon>Dothideomycetidae</taxon>
        <taxon>Mycosphaerellales</taxon>
        <taxon>Mycosphaerellaceae</taxon>
        <taxon>Zasmidium</taxon>
    </lineage>
</organism>
<dbReference type="InterPro" id="IPR036188">
    <property type="entry name" value="FAD/NAD-bd_sf"/>
</dbReference>
<keyword evidence="1" id="KW-0285">Flavoprotein</keyword>
<dbReference type="Gene3D" id="3.50.50.60">
    <property type="entry name" value="FAD/NAD(P)-binding domain"/>
    <property type="match status" value="1"/>
</dbReference>
<reference evidence="6 7" key="1">
    <citation type="journal article" date="2023" name="G3 (Bethesda)">
        <title>A chromosome-level genome assembly of Zasmidium syzygii isolated from banana leaves.</title>
        <authorList>
            <person name="van Westerhoven A.C."/>
            <person name="Mehrabi R."/>
            <person name="Talebi R."/>
            <person name="Steentjes M.B.F."/>
            <person name="Corcolon B."/>
            <person name="Chong P.A."/>
            <person name="Kema G.H.J."/>
            <person name="Seidl M.F."/>
        </authorList>
    </citation>
    <scope>NUCLEOTIDE SEQUENCE [LARGE SCALE GENOMIC DNA]</scope>
    <source>
        <strain evidence="6 7">P124</strain>
    </source>
</reference>
<gene>
    <name evidence="6" type="ORF">PRZ48_013531</name>
</gene>
<dbReference type="Proteomes" id="UP001305779">
    <property type="component" value="Unassembled WGS sequence"/>
</dbReference>
<keyword evidence="2" id="KW-0274">FAD</keyword>
<keyword evidence="7" id="KW-1185">Reference proteome</keyword>
<proteinExistence type="predicted"/>